<dbReference type="EMBL" id="AQGS01000282">
    <property type="protein sequence ID" value="EPS40722.1"/>
    <property type="molecule type" value="Genomic_DNA"/>
</dbReference>
<name>S8BZC1_DACHA</name>
<protein>
    <recommendedName>
        <fullName evidence="2">DUF5672 domain-containing protein</fullName>
    </recommendedName>
</protein>
<dbReference type="HOGENOM" id="CLU_048589_2_0_1"/>
<comment type="caution">
    <text evidence="3">The sequence shown here is derived from an EMBL/GenBank/DDBJ whole genome shotgun (WGS) entry which is preliminary data.</text>
</comment>
<accession>S8BZC1</accession>
<evidence type="ECO:0000256" key="1">
    <source>
        <dbReference type="SAM" id="Phobius"/>
    </source>
</evidence>
<keyword evidence="1" id="KW-1133">Transmembrane helix</keyword>
<keyword evidence="1" id="KW-0472">Membrane</keyword>
<dbReference type="InterPro" id="IPR043729">
    <property type="entry name" value="DUF5672"/>
</dbReference>
<dbReference type="OMA" id="HEQIWDK"/>
<evidence type="ECO:0000313" key="3">
    <source>
        <dbReference type="EMBL" id="EPS40722.1"/>
    </source>
</evidence>
<organism evidence="3 4">
    <name type="scientific">Dactylellina haptotyla (strain CBS 200.50)</name>
    <name type="common">Nematode-trapping fungus</name>
    <name type="synonym">Monacrosporium haptotylum</name>
    <dbReference type="NCBI Taxonomy" id="1284197"/>
    <lineage>
        <taxon>Eukaryota</taxon>
        <taxon>Fungi</taxon>
        <taxon>Dikarya</taxon>
        <taxon>Ascomycota</taxon>
        <taxon>Pezizomycotina</taxon>
        <taxon>Orbiliomycetes</taxon>
        <taxon>Orbiliales</taxon>
        <taxon>Orbiliaceae</taxon>
        <taxon>Dactylellina</taxon>
    </lineage>
</organism>
<evidence type="ECO:0000259" key="2">
    <source>
        <dbReference type="Pfam" id="PF18922"/>
    </source>
</evidence>
<dbReference type="STRING" id="1284197.S8BZC1"/>
<keyword evidence="4" id="KW-1185">Reference proteome</keyword>
<dbReference type="Pfam" id="PF18922">
    <property type="entry name" value="DUF5672"/>
    <property type="match status" value="1"/>
</dbReference>
<keyword evidence="1" id="KW-0812">Transmembrane</keyword>
<proteinExistence type="predicted"/>
<reference evidence="4" key="2">
    <citation type="submission" date="2013-04" db="EMBL/GenBank/DDBJ databases">
        <title>Genomic mechanisms accounting for the adaptation to parasitism in nematode-trapping fungi.</title>
        <authorList>
            <person name="Ahren D.G."/>
        </authorList>
    </citation>
    <scope>NUCLEOTIDE SEQUENCE [LARGE SCALE GENOMIC DNA]</scope>
    <source>
        <strain evidence="4">CBS 200.50</strain>
    </source>
</reference>
<reference evidence="3 4" key="1">
    <citation type="journal article" date="2013" name="PLoS Genet.">
        <title>Genomic mechanisms accounting for the adaptation to parasitism in nematode-trapping fungi.</title>
        <authorList>
            <person name="Meerupati T."/>
            <person name="Andersson K.M."/>
            <person name="Friman E."/>
            <person name="Kumar D."/>
            <person name="Tunlid A."/>
            <person name="Ahren D."/>
        </authorList>
    </citation>
    <scope>NUCLEOTIDE SEQUENCE [LARGE SCALE GENOMIC DNA]</scope>
    <source>
        <strain evidence="3 4">CBS 200.50</strain>
    </source>
</reference>
<feature type="domain" description="DUF5672" evidence="2">
    <location>
        <begin position="116"/>
        <end position="259"/>
    </location>
</feature>
<evidence type="ECO:0000313" key="4">
    <source>
        <dbReference type="Proteomes" id="UP000015100"/>
    </source>
</evidence>
<sequence length="314" mass="36104">MLMPASRRSCGPVFSFIFFGGLFLLLFIEPKDILPGTLSVEIHRPFEEIHTPKPYNDTKLALLIENRVQPHLTPLLLHFMAVVPPEWPFMFMGSNESIAHINKSAPIREYERNGKLTMKLLPENMTVGSQEELSKTMTNAWFYSQLLPAEWLFIFQTDSIICANSNVTLNDWIEKDYSWVGASWGENTKYGGNGGFSLRRISHLLRVLSHQNRQDHEALEDWWLTDRLGHMPDAKMANGTEEVAFSVEKVPYETPLGYHTGWGGKLLMAPVWKEKSQRDQIFEYCPEIKILMPLVLNREAEECEDKDISASFPR</sequence>
<dbReference type="OrthoDB" id="10025998at2759"/>
<dbReference type="AlphaFoldDB" id="S8BZC1"/>
<feature type="transmembrane region" description="Helical" evidence="1">
    <location>
        <begin position="12"/>
        <end position="28"/>
    </location>
</feature>
<dbReference type="Proteomes" id="UP000015100">
    <property type="component" value="Unassembled WGS sequence"/>
</dbReference>
<gene>
    <name evidence="3" type="ORF">H072_5411</name>
</gene>